<evidence type="ECO:0000256" key="3">
    <source>
        <dbReference type="ARBA" id="ARBA00022827"/>
    </source>
</evidence>
<comment type="similarity">
    <text evidence="1">Belongs to the FAD-dependent oxidoreductase family.</text>
</comment>
<dbReference type="SUPFAM" id="SSF51905">
    <property type="entry name" value="FAD/NAD(P)-binding domain"/>
    <property type="match status" value="1"/>
</dbReference>
<evidence type="ECO:0000256" key="4">
    <source>
        <dbReference type="ARBA" id="ARBA00023002"/>
    </source>
</evidence>
<keyword evidence="2" id="KW-0285">Flavoprotein</keyword>
<keyword evidence="3" id="KW-0274">FAD</keyword>
<dbReference type="GO" id="GO:0004174">
    <property type="term" value="F:electron-transferring-flavoprotein dehydrogenase activity"/>
    <property type="evidence" value="ECO:0007669"/>
    <property type="project" value="TreeGrafter"/>
</dbReference>
<evidence type="ECO:0000256" key="2">
    <source>
        <dbReference type="ARBA" id="ARBA00022630"/>
    </source>
</evidence>
<dbReference type="InterPro" id="IPR023753">
    <property type="entry name" value="FAD/NAD-binding_dom"/>
</dbReference>
<dbReference type="GO" id="GO:0005737">
    <property type="term" value="C:cytoplasm"/>
    <property type="evidence" value="ECO:0007669"/>
    <property type="project" value="TreeGrafter"/>
</dbReference>
<keyword evidence="8" id="KW-1185">Reference proteome</keyword>
<keyword evidence="5" id="KW-0472">Membrane</keyword>
<keyword evidence="5" id="KW-1133">Transmembrane helix</keyword>
<feature type="transmembrane region" description="Helical" evidence="5">
    <location>
        <begin position="334"/>
        <end position="352"/>
    </location>
</feature>
<name>A0A9P5YLN9_9AGAR</name>
<dbReference type="Gene3D" id="3.50.50.100">
    <property type="match status" value="1"/>
</dbReference>
<keyword evidence="4" id="KW-0560">Oxidoreductase</keyword>
<dbReference type="PANTHER" id="PTHR43735">
    <property type="entry name" value="APOPTOSIS-INDUCING FACTOR 1"/>
    <property type="match status" value="1"/>
</dbReference>
<gene>
    <name evidence="7" type="ORF">BDN70DRAFT_571414</name>
</gene>
<dbReference type="PRINTS" id="PR00411">
    <property type="entry name" value="PNDRDTASEI"/>
</dbReference>
<dbReference type="PRINTS" id="PR00368">
    <property type="entry name" value="FADPNR"/>
</dbReference>
<evidence type="ECO:0000313" key="7">
    <source>
        <dbReference type="EMBL" id="KAF9471447.1"/>
    </source>
</evidence>
<dbReference type="EMBL" id="MU155685">
    <property type="protein sequence ID" value="KAF9471447.1"/>
    <property type="molecule type" value="Genomic_DNA"/>
</dbReference>
<organism evidence="7 8">
    <name type="scientific">Pholiota conissans</name>
    <dbReference type="NCBI Taxonomy" id="109636"/>
    <lineage>
        <taxon>Eukaryota</taxon>
        <taxon>Fungi</taxon>
        <taxon>Dikarya</taxon>
        <taxon>Basidiomycota</taxon>
        <taxon>Agaricomycotina</taxon>
        <taxon>Agaricomycetes</taxon>
        <taxon>Agaricomycetidae</taxon>
        <taxon>Agaricales</taxon>
        <taxon>Agaricineae</taxon>
        <taxon>Strophariaceae</taxon>
        <taxon>Pholiota</taxon>
    </lineage>
</organism>
<evidence type="ECO:0000256" key="5">
    <source>
        <dbReference type="SAM" id="Phobius"/>
    </source>
</evidence>
<evidence type="ECO:0000259" key="6">
    <source>
        <dbReference type="Pfam" id="PF07992"/>
    </source>
</evidence>
<dbReference type="Pfam" id="PF07992">
    <property type="entry name" value="Pyr_redox_2"/>
    <property type="match status" value="1"/>
</dbReference>
<dbReference type="PANTHER" id="PTHR43735:SF3">
    <property type="entry name" value="FERROPTOSIS SUPPRESSOR PROTEIN 1"/>
    <property type="match status" value="1"/>
</dbReference>
<feature type="domain" description="FAD/NAD(P)-binding" evidence="6">
    <location>
        <begin position="7"/>
        <end position="292"/>
    </location>
</feature>
<dbReference type="Proteomes" id="UP000807469">
    <property type="component" value="Unassembled WGS sequence"/>
</dbReference>
<evidence type="ECO:0000256" key="1">
    <source>
        <dbReference type="ARBA" id="ARBA00006442"/>
    </source>
</evidence>
<evidence type="ECO:0000313" key="8">
    <source>
        <dbReference type="Proteomes" id="UP000807469"/>
    </source>
</evidence>
<keyword evidence="5" id="KW-0812">Transmembrane</keyword>
<dbReference type="OrthoDB" id="202203at2759"/>
<protein>
    <submittedName>
        <fullName evidence="7">FAD/NAD(P)-binding domain-containing protein</fullName>
    </submittedName>
</protein>
<sequence length="372" mass="40183">MSTKPQNIVIVGGGGAGIATWNALSTRLDAKKHNLILVTSRPFFTHLPAGHRMAVTSKGHLEDCALMPLGEKFNTGNKKLIVASVTSIVDQDQQGGYVVLDNGEKVEYSILILAPGTRWEGPLDLPNTKAEAVEVLNTWRSRFAKAENIVLVGGGAVGLELAGEIKDIGPKKNVTIVHAQSLYLNNTYPEKYRKYIVKQFAARGINAMLGEYVDDLEIKDGCVVTRSGKKIAADLVVPTRGGRPNTKFIASLGPDVLTPSGNVKVGQTLQLVNHPRIFAAGDVINWEEQKQFAKTAGHANVIKENVLILLGLSKKKPVLYKGAIEMIVVTNGKYGGAGYFGVLWGILIGNWLSSFLKSKSLLIGLTKYNLSL</sequence>
<comment type="caution">
    <text evidence="7">The sequence shown here is derived from an EMBL/GenBank/DDBJ whole genome shotgun (WGS) entry which is preliminary data.</text>
</comment>
<dbReference type="InterPro" id="IPR036188">
    <property type="entry name" value="FAD/NAD-bd_sf"/>
</dbReference>
<dbReference type="AlphaFoldDB" id="A0A9P5YLN9"/>
<dbReference type="GO" id="GO:0050660">
    <property type="term" value="F:flavin adenine dinucleotide binding"/>
    <property type="evidence" value="ECO:0007669"/>
    <property type="project" value="TreeGrafter"/>
</dbReference>
<accession>A0A9P5YLN9</accession>
<reference evidence="7" key="1">
    <citation type="submission" date="2020-11" db="EMBL/GenBank/DDBJ databases">
        <authorList>
            <consortium name="DOE Joint Genome Institute"/>
            <person name="Ahrendt S."/>
            <person name="Riley R."/>
            <person name="Andreopoulos W."/>
            <person name="Labutti K."/>
            <person name="Pangilinan J."/>
            <person name="Ruiz-Duenas F.J."/>
            <person name="Barrasa J.M."/>
            <person name="Sanchez-Garcia M."/>
            <person name="Camarero S."/>
            <person name="Miyauchi S."/>
            <person name="Serrano A."/>
            <person name="Linde D."/>
            <person name="Babiker R."/>
            <person name="Drula E."/>
            <person name="Ayuso-Fernandez I."/>
            <person name="Pacheco R."/>
            <person name="Padilla G."/>
            <person name="Ferreira P."/>
            <person name="Barriuso J."/>
            <person name="Kellner H."/>
            <person name="Castanera R."/>
            <person name="Alfaro M."/>
            <person name="Ramirez L."/>
            <person name="Pisabarro A.G."/>
            <person name="Kuo A."/>
            <person name="Tritt A."/>
            <person name="Lipzen A."/>
            <person name="He G."/>
            <person name="Yan M."/>
            <person name="Ng V."/>
            <person name="Cullen D."/>
            <person name="Martin F."/>
            <person name="Rosso M.-N."/>
            <person name="Henrissat B."/>
            <person name="Hibbett D."/>
            <person name="Martinez A.T."/>
            <person name="Grigoriev I.V."/>
        </authorList>
    </citation>
    <scope>NUCLEOTIDE SEQUENCE</scope>
    <source>
        <strain evidence="7">CIRM-BRFM 674</strain>
    </source>
</reference>
<proteinExistence type="inferred from homology"/>